<protein>
    <submittedName>
        <fullName evidence="1">Uncharacterized protein</fullName>
    </submittedName>
</protein>
<dbReference type="Proteomes" id="UP000236291">
    <property type="component" value="Unassembled WGS sequence"/>
</dbReference>
<accession>A0A2K3KEF5</accession>
<gene>
    <name evidence="1" type="ORF">L195_g062224</name>
</gene>
<organism evidence="1 2">
    <name type="scientific">Trifolium pratense</name>
    <name type="common">Red clover</name>
    <dbReference type="NCBI Taxonomy" id="57577"/>
    <lineage>
        <taxon>Eukaryota</taxon>
        <taxon>Viridiplantae</taxon>
        <taxon>Streptophyta</taxon>
        <taxon>Embryophyta</taxon>
        <taxon>Tracheophyta</taxon>
        <taxon>Spermatophyta</taxon>
        <taxon>Magnoliopsida</taxon>
        <taxon>eudicotyledons</taxon>
        <taxon>Gunneridae</taxon>
        <taxon>Pentapetalae</taxon>
        <taxon>rosids</taxon>
        <taxon>fabids</taxon>
        <taxon>Fabales</taxon>
        <taxon>Fabaceae</taxon>
        <taxon>Papilionoideae</taxon>
        <taxon>50 kb inversion clade</taxon>
        <taxon>NPAAA clade</taxon>
        <taxon>Hologalegina</taxon>
        <taxon>IRL clade</taxon>
        <taxon>Trifolieae</taxon>
        <taxon>Trifolium</taxon>
    </lineage>
</organism>
<sequence length="51" mass="5592">RGPLGHWIIMSFDFLQDRILAFDWLLIKTVGFGSTAMGRLGVLLRDAGAGT</sequence>
<reference evidence="1 2" key="1">
    <citation type="journal article" date="2014" name="Am. J. Bot.">
        <title>Genome assembly and annotation for red clover (Trifolium pratense; Fabaceae).</title>
        <authorList>
            <person name="Istvanek J."/>
            <person name="Jaros M."/>
            <person name="Krenek A."/>
            <person name="Repkova J."/>
        </authorList>
    </citation>
    <scope>NUCLEOTIDE SEQUENCE [LARGE SCALE GENOMIC DNA]</scope>
    <source>
        <strain evidence="2">cv. Tatra</strain>
        <tissue evidence="1">Young leaves</tissue>
    </source>
</reference>
<reference evidence="1 2" key="2">
    <citation type="journal article" date="2017" name="Front. Plant Sci.">
        <title>Gene Classification and Mining of Molecular Markers Useful in Red Clover (Trifolium pratense) Breeding.</title>
        <authorList>
            <person name="Istvanek J."/>
            <person name="Dluhosova J."/>
            <person name="Dluhos P."/>
            <person name="Patkova L."/>
            <person name="Nedelnik J."/>
            <person name="Repkova J."/>
        </authorList>
    </citation>
    <scope>NUCLEOTIDE SEQUENCE [LARGE SCALE GENOMIC DNA]</scope>
    <source>
        <strain evidence="2">cv. Tatra</strain>
        <tissue evidence="1">Young leaves</tissue>
    </source>
</reference>
<evidence type="ECO:0000313" key="2">
    <source>
        <dbReference type="Proteomes" id="UP000236291"/>
    </source>
</evidence>
<proteinExistence type="predicted"/>
<dbReference type="AlphaFoldDB" id="A0A2K3KEF5"/>
<comment type="caution">
    <text evidence="1">The sequence shown here is derived from an EMBL/GenBank/DDBJ whole genome shotgun (WGS) entry which is preliminary data.</text>
</comment>
<evidence type="ECO:0000313" key="1">
    <source>
        <dbReference type="EMBL" id="PNX64658.1"/>
    </source>
</evidence>
<feature type="non-terminal residue" evidence="1">
    <location>
        <position position="1"/>
    </location>
</feature>
<dbReference type="EMBL" id="ASHM01168837">
    <property type="protein sequence ID" value="PNX64658.1"/>
    <property type="molecule type" value="Genomic_DNA"/>
</dbReference>
<name>A0A2K3KEF5_TRIPR</name>